<feature type="region of interest" description="Disordered" evidence="1">
    <location>
        <begin position="165"/>
        <end position="201"/>
    </location>
</feature>
<dbReference type="SUPFAM" id="SSF109993">
    <property type="entry name" value="VPS9 domain"/>
    <property type="match status" value="1"/>
</dbReference>
<dbReference type="GO" id="GO:0030139">
    <property type="term" value="C:endocytic vesicle"/>
    <property type="evidence" value="ECO:0007669"/>
    <property type="project" value="TreeGrafter"/>
</dbReference>
<feature type="region of interest" description="Disordered" evidence="1">
    <location>
        <begin position="700"/>
        <end position="722"/>
    </location>
</feature>
<evidence type="ECO:0000313" key="3">
    <source>
        <dbReference type="EMBL" id="KAF2425313.1"/>
    </source>
</evidence>
<dbReference type="Pfam" id="PF02204">
    <property type="entry name" value="VPS9"/>
    <property type="match status" value="1"/>
</dbReference>
<feature type="region of interest" description="Disordered" evidence="1">
    <location>
        <begin position="404"/>
        <end position="427"/>
    </location>
</feature>
<feature type="region of interest" description="Disordered" evidence="1">
    <location>
        <begin position="564"/>
        <end position="640"/>
    </location>
</feature>
<dbReference type="Gene3D" id="1.20.1050.80">
    <property type="entry name" value="VPS9 domain"/>
    <property type="match status" value="1"/>
</dbReference>
<protein>
    <recommendedName>
        <fullName evidence="2">VPS9 domain-containing protein</fullName>
    </recommendedName>
</protein>
<dbReference type="InterPro" id="IPR003123">
    <property type="entry name" value="VPS9"/>
</dbReference>
<dbReference type="InterPro" id="IPR037191">
    <property type="entry name" value="VPS9_dom_sf"/>
</dbReference>
<dbReference type="GO" id="GO:0005085">
    <property type="term" value="F:guanyl-nucleotide exchange factor activity"/>
    <property type="evidence" value="ECO:0007669"/>
    <property type="project" value="InterPro"/>
</dbReference>
<dbReference type="SMART" id="SM00167">
    <property type="entry name" value="VPS9"/>
    <property type="match status" value="1"/>
</dbReference>
<accession>A0A9P4NK51</accession>
<feature type="compositionally biased region" description="Basic and acidic residues" evidence="1">
    <location>
        <begin position="407"/>
        <end position="422"/>
    </location>
</feature>
<dbReference type="GO" id="GO:0016192">
    <property type="term" value="P:vesicle-mediated transport"/>
    <property type="evidence" value="ECO:0007669"/>
    <property type="project" value="InterPro"/>
</dbReference>
<dbReference type="OrthoDB" id="10264848at2759"/>
<proteinExistence type="predicted"/>
<organism evidence="3 4">
    <name type="scientific">Tothia fuscella</name>
    <dbReference type="NCBI Taxonomy" id="1048955"/>
    <lineage>
        <taxon>Eukaryota</taxon>
        <taxon>Fungi</taxon>
        <taxon>Dikarya</taxon>
        <taxon>Ascomycota</taxon>
        <taxon>Pezizomycotina</taxon>
        <taxon>Dothideomycetes</taxon>
        <taxon>Pleosporomycetidae</taxon>
        <taxon>Venturiales</taxon>
        <taxon>Cylindrosympodiaceae</taxon>
        <taxon>Tothia</taxon>
    </lineage>
</organism>
<feature type="compositionally biased region" description="Polar residues" evidence="1">
    <location>
        <begin position="444"/>
        <end position="455"/>
    </location>
</feature>
<dbReference type="PROSITE" id="PS51205">
    <property type="entry name" value="VPS9"/>
    <property type="match status" value="1"/>
</dbReference>
<dbReference type="PANTHER" id="PTHR23101:SF97">
    <property type="entry name" value="DOMAIN PROTEIN, PUTATIVE (AFU_ORTHOLOGUE AFUA_2G10890)-RELATED"/>
    <property type="match status" value="1"/>
</dbReference>
<feature type="compositionally biased region" description="Low complexity" evidence="1">
    <location>
        <begin position="169"/>
        <end position="186"/>
    </location>
</feature>
<dbReference type="GO" id="GO:0005829">
    <property type="term" value="C:cytosol"/>
    <property type="evidence" value="ECO:0007669"/>
    <property type="project" value="TreeGrafter"/>
</dbReference>
<feature type="region of interest" description="Disordered" evidence="1">
    <location>
        <begin position="439"/>
        <end position="462"/>
    </location>
</feature>
<evidence type="ECO:0000313" key="4">
    <source>
        <dbReference type="Proteomes" id="UP000800235"/>
    </source>
</evidence>
<dbReference type="PANTHER" id="PTHR23101">
    <property type="entry name" value="RAB GDP/GTP EXCHANGE FACTOR"/>
    <property type="match status" value="1"/>
</dbReference>
<reference evidence="3" key="1">
    <citation type="journal article" date="2020" name="Stud. Mycol.">
        <title>101 Dothideomycetes genomes: a test case for predicting lifestyles and emergence of pathogens.</title>
        <authorList>
            <person name="Haridas S."/>
            <person name="Albert R."/>
            <person name="Binder M."/>
            <person name="Bloem J."/>
            <person name="Labutti K."/>
            <person name="Salamov A."/>
            <person name="Andreopoulos B."/>
            <person name="Baker S."/>
            <person name="Barry K."/>
            <person name="Bills G."/>
            <person name="Bluhm B."/>
            <person name="Cannon C."/>
            <person name="Castanera R."/>
            <person name="Culley D."/>
            <person name="Daum C."/>
            <person name="Ezra D."/>
            <person name="Gonzalez J."/>
            <person name="Henrissat B."/>
            <person name="Kuo A."/>
            <person name="Liang C."/>
            <person name="Lipzen A."/>
            <person name="Lutzoni F."/>
            <person name="Magnuson J."/>
            <person name="Mondo S."/>
            <person name="Nolan M."/>
            <person name="Ohm R."/>
            <person name="Pangilinan J."/>
            <person name="Park H.-J."/>
            <person name="Ramirez L."/>
            <person name="Alfaro M."/>
            <person name="Sun H."/>
            <person name="Tritt A."/>
            <person name="Yoshinaga Y."/>
            <person name="Zwiers L.-H."/>
            <person name="Turgeon B."/>
            <person name="Goodwin S."/>
            <person name="Spatafora J."/>
            <person name="Crous P."/>
            <person name="Grigoriev I."/>
        </authorList>
    </citation>
    <scope>NUCLEOTIDE SEQUENCE</scope>
    <source>
        <strain evidence="3">CBS 130266</strain>
    </source>
</reference>
<dbReference type="GO" id="GO:0031267">
    <property type="term" value="F:small GTPase binding"/>
    <property type="evidence" value="ECO:0007669"/>
    <property type="project" value="TreeGrafter"/>
</dbReference>
<feature type="compositionally biased region" description="Polar residues" evidence="1">
    <location>
        <begin position="1"/>
        <end position="15"/>
    </location>
</feature>
<dbReference type="EMBL" id="MU007070">
    <property type="protein sequence ID" value="KAF2425313.1"/>
    <property type="molecule type" value="Genomic_DNA"/>
</dbReference>
<feature type="compositionally biased region" description="Basic and acidic residues" evidence="1">
    <location>
        <begin position="187"/>
        <end position="197"/>
    </location>
</feature>
<evidence type="ECO:0000259" key="2">
    <source>
        <dbReference type="PROSITE" id="PS51205"/>
    </source>
</evidence>
<feature type="region of interest" description="Disordered" evidence="1">
    <location>
        <begin position="1"/>
        <end position="102"/>
    </location>
</feature>
<dbReference type="Proteomes" id="UP000800235">
    <property type="component" value="Unassembled WGS sequence"/>
</dbReference>
<feature type="domain" description="VPS9" evidence="2">
    <location>
        <begin position="250"/>
        <end position="407"/>
    </location>
</feature>
<dbReference type="AlphaFoldDB" id="A0A9P4NK51"/>
<dbReference type="InterPro" id="IPR045046">
    <property type="entry name" value="Vps9-like"/>
</dbReference>
<name>A0A9P4NK51_9PEZI</name>
<comment type="caution">
    <text evidence="3">The sequence shown here is derived from an EMBL/GenBank/DDBJ whole genome shotgun (WGS) entry which is preliminary data.</text>
</comment>
<feature type="compositionally biased region" description="Polar residues" evidence="1">
    <location>
        <begin position="712"/>
        <end position="722"/>
    </location>
</feature>
<keyword evidence="4" id="KW-1185">Reference proteome</keyword>
<evidence type="ECO:0000256" key="1">
    <source>
        <dbReference type="SAM" id="MobiDB-lite"/>
    </source>
</evidence>
<gene>
    <name evidence="3" type="ORF">EJ08DRAFT_736774</name>
</gene>
<sequence>MEFLRFTSSMTSQKIASWDTGTRPKAPQSTKSFSRFDSTTPSPPRPRSRATTLQGAIPESDFTTAALPPARSDGKSGDIFSTTSDGVVGSPISEAPSPLVGQPETFEELPIEIRSLTERFLESLSAKVHPTPLSVDALSELFQDFYVRADSHIATHIAALSSRLSRGKSPAPSVASVASRASASSRTRTDSPSRKASGDQQMLTASEIISRKKARRLLELKKAALEEAVERMVCERVYDRIWRHRSADDEERDQKLRSRIAALSLVGIGLKELLSGADDIPDEIRQKTVDEQDHIRDLLAGARSNIQDMDKEKCPQGKLQHLTAAHKSIVETLSQLFPASSSADEILPTLIYALITSSPEHVNVISDLKFIQRFRAAGKVDGETAYCLVNLEAASSFLETVDLPSLRADENPEGPEKSERPITPRTQTAPMRLGITPAVDPLGISSSETSPSNRPLPSPVRSQRRLSNLISMQTNRLNEASDAVRGVVLDSADQAFDTINNTLESSFKFLFGRLREHQEQSTSESGQEVILPKTLEDARKLVSTPTPPLEEGDEAAPVSVASSVVDHGGENGTTVDDPLRRPTLGSNDRVSELFAGRRAMRDRSADSTQSGGSGKRVAFETTPVPPTSAPLPAGGGGGGGPNAAVESVRNFGNTINPLNQFARMGGLFGRSNSGNATPTLPPPAAVAAPPVVLHHTAAAEKQAEVAPPSPSSPGRISASTDSRAVTAIEELRKLTPPDKRFVECKDARDLRVGDVEDLLREYQRLVAAMGKAVGP</sequence>